<proteinExistence type="predicted"/>
<dbReference type="EMBL" id="AFQF01001216">
    <property type="protein sequence ID" value="EGU85910.1"/>
    <property type="molecule type" value="Genomic_DNA"/>
</dbReference>
<accession>F9FB01</accession>
<sequence>MYFFYRFSVGDPPRIKPSTTFLCVAYLKPFDELNGAVPNRFNVFFSGRMNCYYLGSRDERAS</sequence>
<reference evidence="1" key="1">
    <citation type="journal article" date="2012" name="Mol. Plant Microbe Interact.">
        <title>A highly conserved effector in Fusarium oxysporum is required for full virulence on Arabidopsis.</title>
        <authorList>
            <person name="Thatcher L.F."/>
            <person name="Gardiner D.M."/>
            <person name="Kazan K."/>
            <person name="Manners J."/>
        </authorList>
    </citation>
    <scope>NUCLEOTIDE SEQUENCE [LARGE SCALE GENOMIC DNA]</scope>
    <source>
        <strain evidence="1">Fo5176</strain>
    </source>
</reference>
<comment type="caution">
    <text evidence="1">The sequence shown here is derived from an EMBL/GenBank/DDBJ whole genome shotgun (WGS) entry which is preliminary data.</text>
</comment>
<organism evidence="1">
    <name type="scientific">Fusarium oxysporum (strain Fo5176)</name>
    <name type="common">Fusarium vascular wilt</name>
    <dbReference type="NCBI Taxonomy" id="660025"/>
    <lineage>
        <taxon>Eukaryota</taxon>
        <taxon>Fungi</taxon>
        <taxon>Dikarya</taxon>
        <taxon>Ascomycota</taxon>
        <taxon>Pezizomycotina</taxon>
        <taxon>Sordariomycetes</taxon>
        <taxon>Hypocreomycetidae</taxon>
        <taxon>Hypocreales</taxon>
        <taxon>Nectriaceae</taxon>
        <taxon>Fusarium</taxon>
        <taxon>Fusarium oxysporum species complex</taxon>
    </lineage>
</organism>
<protein>
    <submittedName>
        <fullName evidence="1">Uncharacterized protein</fullName>
    </submittedName>
</protein>
<name>F9FB01_FUSOF</name>
<evidence type="ECO:0000313" key="1">
    <source>
        <dbReference type="EMBL" id="EGU85910.1"/>
    </source>
</evidence>
<gene>
    <name evidence="1" type="ORF">FOXB_03577</name>
</gene>
<dbReference type="AlphaFoldDB" id="F9FB01"/>